<sequence>MNFDIKRWSDVEDKFSELSTREKSLALLSGLVAVLFGGYVWLVEPVQLEIEKLTRTVERQKSQSGQLDKQIKAVEVALEEDPNEPLRKNREKFAQQIIDIDEKLREQTVDLIPANKMPQVLEKILSQSKKLKVLQMESIPPVRMMDINADSGARVNLFQHGVLLVLEGEYGHIWEYLNEIESLEWRFYWKRFDYIVEQHPKARAEIELYTLSTSKAFIGV</sequence>
<feature type="transmembrane region" description="Helical" evidence="1">
    <location>
        <begin position="24"/>
        <end position="42"/>
    </location>
</feature>
<keyword evidence="1" id="KW-0812">Transmembrane</keyword>
<evidence type="ECO:0000256" key="1">
    <source>
        <dbReference type="SAM" id="Phobius"/>
    </source>
</evidence>
<dbReference type="InterPro" id="IPR007690">
    <property type="entry name" value="T2SS_GspM"/>
</dbReference>
<proteinExistence type="predicted"/>
<evidence type="ECO:0000313" key="3">
    <source>
        <dbReference type="Proteomes" id="UP001333710"/>
    </source>
</evidence>
<reference evidence="2" key="1">
    <citation type="submission" date="2023-01" db="EMBL/GenBank/DDBJ databases">
        <title>Complete genome sequence of Planctobacterium marinum strain Dej080120_11.</title>
        <authorList>
            <person name="Ueki S."/>
            <person name="Maruyama F."/>
        </authorList>
    </citation>
    <scope>NUCLEOTIDE SEQUENCE</scope>
    <source>
        <strain evidence="2">Dej080120_11</strain>
    </source>
</reference>
<protein>
    <submittedName>
        <fullName evidence="2">MSHA biogenesis protein MshJ</fullName>
    </submittedName>
</protein>
<dbReference type="GO" id="GO:0015627">
    <property type="term" value="C:type II protein secretion system complex"/>
    <property type="evidence" value="ECO:0007669"/>
    <property type="project" value="InterPro"/>
</dbReference>
<dbReference type="KEGG" id="pmaw:MACH26_36550"/>
<keyword evidence="3" id="KW-1185">Reference proteome</keyword>
<keyword evidence="1" id="KW-1133">Transmembrane helix</keyword>
<dbReference type="EMBL" id="AP027272">
    <property type="protein sequence ID" value="BDX08134.1"/>
    <property type="molecule type" value="Genomic_DNA"/>
</dbReference>
<dbReference type="AlphaFoldDB" id="A0AA48KU20"/>
<keyword evidence="1" id="KW-0472">Membrane</keyword>
<gene>
    <name evidence="2" type="ORF">MACH26_36550</name>
</gene>
<dbReference type="Pfam" id="PF04612">
    <property type="entry name" value="T2SSM"/>
    <property type="match status" value="1"/>
</dbReference>
<dbReference type="RefSeq" id="WP_338294214.1">
    <property type="nucleotide sequence ID" value="NZ_AP027272.1"/>
</dbReference>
<evidence type="ECO:0000313" key="2">
    <source>
        <dbReference type="EMBL" id="BDX08134.1"/>
    </source>
</evidence>
<dbReference type="Proteomes" id="UP001333710">
    <property type="component" value="Chromosome"/>
</dbReference>
<accession>A0AA48KU20</accession>
<name>A0AA48KU20_9ALTE</name>
<dbReference type="GO" id="GO:0015628">
    <property type="term" value="P:protein secretion by the type II secretion system"/>
    <property type="evidence" value="ECO:0007669"/>
    <property type="project" value="InterPro"/>
</dbReference>
<organism evidence="2 3">
    <name type="scientific">Planctobacterium marinum</name>
    <dbReference type="NCBI Taxonomy" id="1631968"/>
    <lineage>
        <taxon>Bacteria</taxon>
        <taxon>Pseudomonadati</taxon>
        <taxon>Pseudomonadota</taxon>
        <taxon>Gammaproteobacteria</taxon>
        <taxon>Alteromonadales</taxon>
        <taxon>Alteromonadaceae</taxon>
        <taxon>Planctobacterium</taxon>
    </lineage>
</organism>